<feature type="chain" id="PRO_5045459372" evidence="1">
    <location>
        <begin position="25"/>
        <end position="624"/>
    </location>
</feature>
<dbReference type="InterPro" id="IPR002931">
    <property type="entry name" value="Transglutaminase-like"/>
</dbReference>
<evidence type="ECO:0000259" key="2">
    <source>
        <dbReference type="Pfam" id="PF01841"/>
    </source>
</evidence>
<protein>
    <submittedName>
        <fullName evidence="4">DUF3857 domain-containing protein</fullName>
    </submittedName>
</protein>
<dbReference type="Proteomes" id="UP001606300">
    <property type="component" value="Unassembled WGS sequence"/>
</dbReference>
<keyword evidence="1" id="KW-0732">Signal</keyword>
<feature type="signal peptide" evidence="1">
    <location>
        <begin position="1"/>
        <end position="24"/>
    </location>
</feature>
<dbReference type="InterPro" id="IPR038765">
    <property type="entry name" value="Papain-like_cys_pep_sf"/>
</dbReference>
<dbReference type="Pfam" id="PF01841">
    <property type="entry name" value="Transglut_core"/>
    <property type="match status" value="1"/>
</dbReference>
<gene>
    <name evidence="4" type="ORF">ACG02S_07250</name>
</gene>
<feature type="domain" description="Transglutaminase-like" evidence="2">
    <location>
        <begin position="264"/>
        <end position="343"/>
    </location>
</feature>
<evidence type="ECO:0000313" key="5">
    <source>
        <dbReference type="Proteomes" id="UP001606300"/>
    </source>
</evidence>
<evidence type="ECO:0000259" key="3">
    <source>
        <dbReference type="Pfam" id="PF12969"/>
    </source>
</evidence>
<accession>A0ABW7EM13</accession>
<dbReference type="Pfam" id="PF12969">
    <property type="entry name" value="DUF3857"/>
    <property type="match status" value="1"/>
</dbReference>
<evidence type="ECO:0000313" key="4">
    <source>
        <dbReference type="EMBL" id="MFG6413693.1"/>
    </source>
</evidence>
<comment type="caution">
    <text evidence="4">The sequence shown here is derived from an EMBL/GenBank/DDBJ whole genome shotgun (WGS) entry which is preliminary data.</text>
</comment>
<dbReference type="Gene3D" id="2.60.120.1130">
    <property type="match status" value="1"/>
</dbReference>
<dbReference type="Gene3D" id="2.60.40.3140">
    <property type="match status" value="1"/>
</dbReference>
<dbReference type="EMBL" id="JBIGHY010000002">
    <property type="protein sequence ID" value="MFG6413693.1"/>
    <property type="molecule type" value="Genomic_DNA"/>
</dbReference>
<name>A0ABW7EM13_9BURK</name>
<dbReference type="SUPFAM" id="SSF54001">
    <property type="entry name" value="Cysteine proteinases"/>
    <property type="match status" value="1"/>
</dbReference>
<evidence type="ECO:0000256" key="1">
    <source>
        <dbReference type="SAM" id="SignalP"/>
    </source>
</evidence>
<organism evidence="4 5">
    <name type="scientific">Pelomonas dachongensis</name>
    <dbReference type="NCBI Taxonomy" id="3299029"/>
    <lineage>
        <taxon>Bacteria</taxon>
        <taxon>Pseudomonadati</taxon>
        <taxon>Pseudomonadota</taxon>
        <taxon>Betaproteobacteria</taxon>
        <taxon>Burkholderiales</taxon>
        <taxon>Sphaerotilaceae</taxon>
        <taxon>Roseateles</taxon>
    </lineage>
</organism>
<proteinExistence type="predicted"/>
<dbReference type="RefSeq" id="WP_394469771.1">
    <property type="nucleotide sequence ID" value="NZ_JBIGHY010000002.1"/>
</dbReference>
<feature type="domain" description="DUF3857" evidence="3">
    <location>
        <begin position="49"/>
        <end position="214"/>
    </location>
</feature>
<sequence>MTDWMQRAGAICALAMGVALPAAAAAPRVATDLPARIELYSEHHVVAEDGTEVSTFRRVTRLLKADAADGVRTEEISHSASAQRLEIVDAFTRKADGRKLKVPKNNYQLRTASGRSDGAALFSDWNETTLMFPDLQVGDATEITYRIVTKQPLFPGRFSRYNEFSRSHPFERVTITVDAPQAMKLQHANWHMDFSEKRVGKRQVLSWTLKNPEPTINERRDFGVYELGTEPGYAVSSFEGAREIAQRYVERASPKAAVTPRVQALADDITRGVESQRAQVQALYDWVAVEIGYAGNCVGIGAVVPRDLAFVIDNRMGDCKDHATLLQALLAAKGIASEQVLVNAGNLYKLPAVPVLSMVNHVINYVPSLGLFLDSTDSDAPFGQLPVQVQDKPVLAAADGVPARTPADDGRARQKMVARYEIAADGSVKGQVEVQAQGRFGQQLRLGFKSLNKDRLDTAVKTHFERMRLQGEGSLKSSDPKLRSDEFDYQADFSVKQVFRLGAAGAFGIGPMLFSTAPVGAYVGGVNQPAPLHSSVCMSSHSEEHYEITLPENMQVLSVPEGVAFNGPLVSYESQYRREGRVLHVSRRITDRMPANVCSPELQATYLEALKPVLDDLRQQVLYK</sequence>
<reference evidence="4 5" key="1">
    <citation type="submission" date="2024-09" db="EMBL/GenBank/DDBJ databases">
        <title>Novel species of the genus Pelomonas and Roseateles isolated from streams.</title>
        <authorList>
            <person name="Lu H."/>
        </authorList>
    </citation>
    <scope>NUCLEOTIDE SEQUENCE [LARGE SCALE GENOMIC DNA]</scope>
    <source>
        <strain evidence="4 5">DC23W</strain>
    </source>
</reference>
<keyword evidence="5" id="KW-1185">Reference proteome</keyword>
<dbReference type="Gene3D" id="3.10.620.30">
    <property type="match status" value="1"/>
</dbReference>
<dbReference type="InterPro" id="IPR024618">
    <property type="entry name" value="DUF3857"/>
</dbReference>